<dbReference type="PANTHER" id="PTHR31321">
    <property type="entry name" value="ACYL-COA THIOESTER HYDROLASE YBHC-RELATED"/>
    <property type="match status" value="1"/>
</dbReference>
<dbReference type="InterPro" id="IPR012334">
    <property type="entry name" value="Pectin_lyas_fold"/>
</dbReference>
<organism evidence="6 7">
    <name type="scientific">Streptomyces achromogenes</name>
    <dbReference type="NCBI Taxonomy" id="67255"/>
    <lineage>
        <taxon>Bacteria</taxon>
        <taxon>Bacillati</taxon>
        <taxon>Actinomycetota</taxon>
        <taxon>Actinomycetes</taxon>
        <taxon>Kitasatosporales</taxon>
        <taxon>Streptomycetaceae</taxon>
        <taxon>Streptomyces</taxon>
    </lineage>
</organism>
<dbReference type="InterPro" id="IPR000070">
    <property type="entry name" value="Pectinesterase_cat"/>
</dbReference>
<evidence type="ECO:0000256" key="2">
    <source>
        <dbReference type="ARBA" id="ARBA00022801"/>
    </source>
</evidence>
<dbReference type="Proteomes" id="UP001622557">
    <property type="component" value="Chromosome"/>
</dbReference>
<dbReference type="PANTHER" id="PTHR31321:SF57">
    <property type="entry name" value="PECTINESTERASE 53-RELATED"/>
    <property type="match status" value="1"/>
</dbReference>
<dbReference type="SMART" id="SM00656">
    <property type="entry name" value="Amb_all"/>
    <property type="match status" value="1"/>
</dbReference>
<accession>A0ABZ1KRX9</accession>
<protein>
    <submittedName>
        <fullName evidence="6">Pectinesterase family protein</fullName>
    </submittedName>
</protein>
<gene>
    <name evidence="6" type="ORF">OG350_17895</name>
</gene>
<keyword evidence="4" id="KW-0456">Lyase</keyword>
<dbReference type="SUPFAM" id="SSF51126">
    <property type="entry name" value="Pectin lyase-like"/>
    <property type="match status" value="2"/>
</dbReference>
<evidence type="ECO:0000313" key="6">
    <source>
        <dbReference type="EMBL" id="WTQ82074.1"/>
    </source>
</evidence>
<keyword evidence="2" id="KW-0378">Hydrolase</keyword>
<keyword evidence="3" id="KW-0063">Aspartyl esterase</keyword>
<dbReference type="RefSeq" id="WP_405448149.1">
    <property type="nucleotide sequence ID" value="NZ_CP108164.1"/>
</dbReference>
<dbReference type="InterPro" id="IPR011050">
    <property type="entry name" value="Pectin_lyase_fold/virulence"/>
</dbReference>
<proteinExistence type="inferred from homology"/>
<reference evidence="6 7" key="1">
    <citation type="submission" date="2022-10" db="EMBL/GenBank/DDBJ databases">
        <title>The complete genomes of actinobacterial strains from the NBC collection.</title>
        <authorList>
            <person name="Joergensen T.S."/>
            <person name="Alvarez Arevalo M."/>
            <person name="Sterndorff E.B."/>
            <person name="Faurdal D."/>
            <person name="Vuksanovic O."/>
            <person name="Mourched A.-S."/>
            <person name="Charusanti P."/>
            <person name="Shaw S."/>
            <person name="Blin K."/>
            <person name="Weber T."/>
        </authorList>
    </citation>
    <scope>NUCLEOTIDE SEQUENCE [LARGE SCALE GENOMIC DNA]</scope>
    <source>
        <strain evidence="6 7">NBC_00156</strain>
    </source>
</reference>
<dbReference type="GeneID" id="97282335"/>
<evidence type="ECO:0000256" key="3">
    <source>
        <dbReference type="ARBA" id="ARBA00023085"/>
    </source>
</evidence>
<dbReference type="InterPro" id="IPR002022">
    <property type="entry name" value="Pec_lyase"/>
</dbReference>
<dbReference type="EMBL" id="CP108164">
    <property type="protein sequence ID" value="WTQ82074.1"/>
    <property type="molecule type" value="Genomic_DNA"/>
</dbReference>
<feature type="domain" description="Pectate lyase" evidence="5">
    <location>
        <begin position="74"/>
        <end position="293"/>
    </location>
</feature>
<comment type="similarity">
    <text evidence="1">Belongs to the pectinesterase family.</text>
</comment>
<keyword evidence="7" id="KW-1185">Reference proteome</keyword>
<dbReference type="Gene3D" id="2.160.20.10">
    <property type="entry name" value="Single-stranded right-handed beta-helix, Pectin lyase-like"/>
    <property type="match status" value="2"/>
</dbReference>
<dbReference type="Pfam" id="PF01095">
    <property type="entry name" value="Pectinesterase"/>
    <property type="match status" value="1"/>
</dbReference>
<evidence type="ECO:0000256" key="4">
    <source>
        <dbReference type="ARBA" id="ARBA00023239"/>
    </source>
</evidence>
<evidence type="ECO:0000313" key="7">
    <source>
        <dbReference type="Proteomes" id="UP001622557"/>
    </source>
</evidence>
<evidence type="ECO:0000259" key="5">
    <source>
        <dbReference type="SMART" id="SM00656"/>
    </source>
</evidence>
<sequence>MSTRTPRHRRSRAAFAVGLPLALAAAGGLGYGLLGPGASSHASAATAVPAWATQAADGFASVNALGQNGTYGGRGGEIVTVKTLADLEKYATADKPYIIVVAAAITMDPVGKEIKVQSDKTIIGSGTSGQIVGGGFFLGQGVHNVIIRNLTIRDAYQGVWNDKEHDYDGIQMDGAHHVWIDHNDIRHMADGLIDSRKDTTYLTVSWNRLGQENKAFGIGWTENTTADITIHHNWIRETEQRNPSTDNVAHAHLYNNYLVDEPGTAITSSYGNYARGKTNMLLENSYFQGLANPVIRDTTATLVQRGNVFSGTSGRNESGGTGGSWDPRSYYAYTPDKAADVPSVVKSGAGPHSSLGTTTTTTTAKAAATTLTVAKDGSGQYTTVQAAVNAVPANNASRVVIAVKPGTYRETVKVPSNKPHVTIQGTGASRKDTVIVYNNASGTPKPDGSGTYGTGGSATVAVEADDFQARNLSITNDFDEAAHQDIAQQAVALRTASDKVFLDGVIVSGDQDTLLLDTASKDRLGRVYMTNSYVIGNVDFIFGRATAVIDKSVITLKKRWNGTSAGYVTAPSTAANRKGILIANSTVSGDVSDRTFYLGRPWHAGGDATLDPQTTVRNTSLSAAIKTTPWTDMSGFSWKDDRFAEYKNTGVGAGAAGTDRPQLTDAQASAQEIGDWLGDWTPSAS</sequence>
<evidence type="ECO:0000256" key="1">
    <source>
        <dbReference type="ARBA" id="ARBA00008891"/>
    </source>
</evidence>
<name>A0ABZ1KRX9_STRAH</name>